<gene>
    <name evidence="1" type="ORF">PoMZ_13533</name>
</gene>
<dbReference type="Proteomes" id="UP000294847">
    <property type="component" value="Chromosome 7"/>
</dbReference>
<dbReference type="AlphaFoldDB" id="A0A4P7NVJ3"/>
<organism evidence="1 2">
    <name type="scientific">Pyricularia oryzae</name>
    <name type="common">Rice blast fungus</name>
    <name type="synonym">Magnaporthe oryzae</name>
    <dbReference type="NCBI Taxonomy" id="318829"/>
    <lineage>
        <taxon>Eukaryota</taxon>
        <taxon>Fungi</taxon>
        <taxon>Dikarya</taxon>
        <taxon>Ascomycota</taxon>
        <taxon>Pezizomycotina</taxon>
        <taxon>Sordariomycetes</taxon>
        <taxon>Sordariomycetidae</taxon>
        <taxon>Magnaporthales</taxon>
        <taxon>Pyriculariaceae</taxon>
        <taxon>Pyricularia</taxon>
    </lineage>
</organism>
<sequence>MYGVALPVSHKDGRERNGRLKAISCTGDLHEWVEFIWWH</sequence>
<proteinExistence type="predicted"/>
<evidence type="ECO:0000313" key="2">
    <source>
        <dbReference type="Proteomes" id="UP000294847"/>
    </source>
</evidence>
<evidence type="ECO:0000313" key="1">
    <source>
        <dbReference type="EMBL" id="QBZ66551.1"/>
    </source>
</evidence>
<protein>
    <submittedName>
        <fullName evidence="1">Uncharacterized protein</fullName>
    </submittedName>
</protein>
<dbReference type="EMBL" id="CP034210">
    <property type="protein sequence ID" value="QBZ66551.1"/>
    <property type="molecule type" value="Genomic_DNA"/>
</dbReference>
<reference evidence="1 2" key="1">
    <citation type="journal article" date="2019" name="Mol. Biol. Evol.">
        <title>Blast fungal genomes show frequent chromosomal changes, gene gains and losses, and effector gene turnover.</title>
        <authorList>
            <person name="Gomez Luciano L.B."/>
            <person name="Jason Tsai I."/>
            <person name="Chuma I."/>
            <person name="Tosa Y."/>
            <person name="Chen Y.H."/>
            <person name="Li J.Y."/>
            <person name="Li M.Y."/>
            <person name="Jade Lu M.Y."/>
            <person name="Nakayashiki H."/>
            <person name="Li W.H."/>
        </authorList>
    </citation>
    <scope>NUCLEOTIDE SEQUENCE [LARGE SCALE GENOMIC DNA]</scope>
    <source>
        <strain evidence="1">MZ5-1-6</strain>
    </source>
</reference>
<name>A0A4P7NVJ3_PYROR</name>
<accession>A0A4P7NVJ3</accession>